<dbReference type="GO" id="GO:0005737">
    <property type="term" value="C:cytoplasm"/>
    <property type="evidence" value="ECO:0007669"/>
    <property type="project" value="TreeGrafter"/>
</dbReference>
<dbReference type="InterPro" id="IPR009081">
    <property type="entry name" value="PP-bd_ACP"/>
</dbReference>
<organism evidence="5 6">
    <name type="scientific">Ruminiclostridium hungatei</name>
    <name type="common">Clostridium hungatei</name>
    <dbReference type="NCBI Taxonomy" id="48256"/>
    <lineage>
        <taxon>Bacteria</taxon>
        <taxon>Bacillati</taxon>
        <taxon>Bacillota</taxon>
        <taxon>Clostridia</taxon>
        <taxon>Eubacteriales</taxon>
        <taxon>Oscillospiraceae</taxon>
        <taxon>Ruminiclostridium</taxon>
    </lineage>
</organism>
<reference evidence="5 6" key="1">
    <citation type="submission" date="2017-03" db="EMBL/GenBank/DDBJ databases">
        <title>Genome sequence of Clostridium hungatei DSM 14427.</title>
        <authorList>
            <person name="Poehlein A."/>
            <person name="Daniel R."/>
        </authorList>
    </citation>
    <scope>NUCLEOTIDE SEQUENCE [LARGE SCALE GENOMIC DNA]</scope>
    <source>
        <strain evidence="5 6">DSM 14427</strain>
    </source>
</reference>
<keyword evidence="6" id="KW-1185">Reference proteome</keyword>
<dbReference type="EMBL" id="MZGX01000006">
    <property type="protein sequence ID" value="OPX44928.1"/>
    <property type="molecule type" value="Genomic_DNA"/>
</dbReference>
<dbReference type="GO" id="GO:0043041">
    <property type="term" value="P:amino acid activation for nonribosomal peptide biosynthetic process"/>
    <property type="evidence" value="ECO:0007669"/>
    <property type="project" value="TreeGrafter"/>
</dbReference>
<dbReference type="Gene3D" id="1.10.1200.10">
    <property type="entry name" value="ACP-like"/>
    <property type="match status" value="1"/>
</dbReference>
<protein>
    <submittedName>
        <fullName evidence="5">Phenyloxazoline synthase MbtB</fullName>
        <ecNumber evidence="5">6.3.2.-</ecNumber>
    </submittedName>
</protein>
<dbReference type="SUPFAM" id="SSF52777">
    <property type="entry name" value="CoA-dependent acyltransferases"/>
    <property type="match status" value="2"/>
</dbReference>
<dbReference type="Gene3D" id="3.40.50.150">
    <property type="entry name" value="Vaccinia Virus protein VP39"/>
    <property type="match status" value="1"/>
</dbReference>
<accession>A0A1V4SM28</accession>
<dbReference type="Pfam" id="PF08242">
    <property type="entry name" value="Methyltransf_12"/>
    <property type="match status" value="1"/>
</dbReference>
<dbReference type="GO" id="GO:0009403">
    <property type="term" value="P:toxin biosynthetic process"/>
    <property type="evidence" value="ECO:0007669"/>
    <property type="project" value="UniProtKB-ARBA"/>
</dbReference>
<dbReference type="SUPFAM" id="SSF53474">
    <property type="entry name" value="alpha/beta-Hydrolases"/>
    <property type="match status" value="1"/>
</dbReference>
<dbReference type="PROSITE" id="PS00455">
    <property type="entry name" value="AMP_BINDING"/>
    <property type="match status" value="1"/>
</dbReference>
<comment type="caution">
    <text evidence="5">The sequence shown here is derived from an EMBL/GenBank/DDBJ whole genome shotgun (WGS) entry which is preliminary data.</text>
</comment>
<dbReference type="InterPro" id="IPR013217">
    <property type="entry name" value="Methyltransf_12"/>
</dbReference>
<dbReference type="NCBIfam" id="TIGR01733">
    <property type="entry name" value="AA-adenyl-dom"/>
    <property type="match status" value="1"/>
</dbReference>
<name>A0A1V4SM28_RUMHU</name>
<dbReference type="InterPro" id="IPR045851">
    <property type="entry name" value="AMP-bd_C_sf"/>
</dbReference>
<dbReference type="InterPro" id="IPR029063">
    <property type="entry name" value="SAM-dependent_MTases_sf"/>
</dbReference>
<proteinExistence type="predicted"/>
<dbReference type="InterPro" id="IPR020845">
    <property type="entry name" value="AMP-binding_CS"/>
</dbReference>
<dbReference type="FunFam" id="3.30.559.10:FF:000023">
    <property type="entry name" value="Non-ribosomal peptide synthetase"/>
    <property type="match status" value="1"/>
</dbReference>
<dbReference type="Gene3D" id="3.30.559.10">
    <property type="entry name" value="Chloramphenicol acetyltransferase-like domain"/>
    <property type="match status" value="1"/>
</dbReference>
<gene>
    <name evidence="5" type="primary">mbtB_1</name>
    <name evidence="5" type="ORF">CLHUN_11600</name>
</gene>
<dbReference type="STRING" id="48256.CLHUN_11600"/>
<dbReference type="CDD" id="cd02440">
    <property type="entry name" value="AdoMet_MTases"/>
    <property type="match status" value="1"/>
</dbReference>
<keyword evidence="3 5" id="KW-0436">Ligase</keyword>
<comment type="cofactor">
    <cofactor evidence="1">
        <name>pantetheine 4'-phosphate</name>
        <dbReference type="ChEBI" id="CHEBI:47942"/>
    </cofactor>
</comment>
<dbReference type="Pfam" id="PF00668">
    <property type="entry name" value="Condensation"/>
    <property type="match status" value="1"/>
</dbReference>
<dbReference type="InterPro" id="IPR001242">
    <property type="entry name" value="Condensation_dom"/>
</dbReference>
<dbReference type="PANTHER" id="PTHR45527:SF10">
    <property type="entry name" value="PYOCHELIN SYNTHASE PCHF"/>
    <property type="match status" value="1"/>
</dbReference>
<evidence type="ECO:0000259" key="4">
    <source>
        <dbReference type="PROSITE" id="PS50075"/>
    </source>
</evidence>
<dbReference type="InterPro" id="IPR044894">
    <property type="entry name" value="TubC_N_sf"/>
</dbReference>
<dbReference type="Proteomes" id="UP000191554">
    <property type="component" value="Unassembled WGS sequence"/>
</dbReference>
<evidence type="ECO:0000313" key="6">
    <source>
        <dbReference type="Proteomes" id="UP000191554"/>
    </source>
</evidence>
<feature type="domain" description="Carrier" evidence="4">
    <location>
        <begin position="1425"/>
        <end position="1506"/>
    </location>
</feature>
<dbReference type="Gene3D" id="3.40.50.1820">
    <property type="entry name" value="alpha/beta hydrolase"/>
    <property type="match status" value="1"/>
</dbReference>
<dbReference type="SUPFAM" id="SSF47336">
    <property type="entry name" value="ACP-like"/>
    <property type="match status" value="1"/>
</dbReference>
<dbReference type="GO" id="GO:0031177">
    <property type="term" value="F:phosphopantetheine binding"/>
    <property type="evidence" value="ECO:0007669"/>
    <property type="project" value="TreeGrafter"/>
</dbReference>
<dbReference type="GO" id="GO:0016874">
    <property type="term" value="F:ligase activity"/>
    <property type="evidence" value="ECO:0007669"/>
    <property type="project" value="UniProtKB-KW"/>
</dbReference>
<dbReference type="InterPro" id="IPR000873">
    <property type="entry name" value="AMP-dep_synth/lig_dom"/>
</dbReference>
<dbReference type="PROSITE" id="PS50075">
    <property type="entry name" value="CARRIER"/>
    <property type="match status" value="1"/>
</dbReference>
<dbReference type="InterPro" id="IPR010071">
    <property type="entry name" value="AA_adenyl_dom"/>
</dbReference>
<evidence type="ECO:0000256" key="1">
    <source>
        <dbReference type="ARBA" id="ARBA00001957"/>
    </source>
</evidence>
<dbReference type="Gene3D" id="3.30.559.30">
    <property type="entry name" value="Nonribosomal peptide synthetase, condensation domain"/>
    <property type="match status" value="1"/>
</dbReference>
<evidence type="ECO:0000313" key="5">
    <source>
        <dbReference type="EMBL" id="OPX44928.1"/>
    </source>
</evidence>
<dbReference type="Pfam" id="PF00550">
    <property type="entry name" value="PP-binding"/>
    <property type="match status" value="1"/>
</dbReference>
<comment type="pathway">
    <text evidence="2">Siderophore biosynthesis.</text>
</comment>
<dbReference type="InterPro" id="IPR041464">
    <property type="entry name" value="TubC_N"/>
</dbReference>
<dbReference type="Gene3D" id="3.30.300.30">
    <property type="match status" value="1"/>
</dbReference>
<dbReference type="Gene3D" id="1.10.10.1830">
    <property type="entry name" value="Non-ribosomal peptide synthase, adenylation domain"/>
    <property type="match status" value="1"/>
</dbReference>
<dbReference type="CDD" id="cd19535">
    <property type="entry name" value="Cyc_NRPS"/>
    <property type="match status" value="1"/>
</dbReference>
<dbReference type="InterPro" id="IPR057737">
    <property type="entry name" value="Condensation_MtbB-like"/>
</dbReference>
<dbReference type="InterPro" id="IPR023213">
    <property type="entry name" value="CAT-like_dom_sf"/>
</dbReference>
<evidence type="ECO:0000256" key="3">
    <source>
        <dbReference type="ARBA" id="ARBA00022598"/>
    </source>
</evidence>
<dbReference type="Pfam" id="PF18563">
    <property type="entry name" value="TubC_N"/>
    <property type="match status" value="1"/>
</dbReference>
<dbReference type="Pfam" id="PF00501">
    <property type="entry name" value="AMP-binding"/>
    <property type="match status" value="1"/>
</dbReference>
<dbReference type="RefSeq" id="WP_080063614.1">
    <property type="nucleotide sequence ID" value="NZ_MZGX01000006.1"/>
</dbReference>
<sequence>MDIRKLIEELSEKEIVMWSEGEAVKFKAPKGAVTEEIRESLKDNKAELLKYLEATNNTMFTNNTAARFEEFPLTDIQSSYVIGRNKMYELGGVGCHGYLEVVFDEILDVNGLETAWNKVIRKHDMLRAVIFDAGCQIVQETVPHVKITFADLREKSEESSREKERLRSQLANKQYKLGEWPMCDVALSVEDGRSIVHFSLDMLIADFLSMNIILNDLEEFYRKPDMPIIYSTLYRDIVSYQNNLKLLNSRKRQNALEYWENKLPEMGEAPELPVLKKSGLTGHEFSQKRIFLDGEKWNKLCGVAKDSQITPTVLVLSALAEVVSLWSSNESFCINTTFFNRPRVVEDIDRVVGDFTDVNVLSVKLDFQRTFLERAKTIQEDLWADLEHNALSGVEVLRKLTKERKKNVIIPVVFTSTVGLAGENDATVRRSIEYKISQTPQVYIDCQVSDENGGAKINWDVREGVFEEHMINDMFESFSGLIFSICKENAGRVLSRLHPVSLPRDTLAVRKRINDTGKYFAPLMLEEGFLESLGAFPNKTALITDDSEFTYGALAKYVRCVAEALKAEGVTAGDNIGINIDKNEWQVAAVMAVLLMKATYVPIDAKQPAARKKKIINTAGIRVLLSEQEEPELQQCCHNVNVRGLQPGDGDLSRFERDRDYDRPAYIIFTSGTTGEPKGVIISHRAAMNTILDVNERYGISREDVFLGLANLSFDLSVFDLFSCLLVGGTLVLPNPSGIKDPKYLYDLILLHRVSVLNTVPAQTQMIVNYLESAEGIRKSTFLRLSILSGDWIPANLPDRIYNLFPNISAVSKGGATEASIWSVYYDIQRNETFEKSVPYGRPMANQKFHVLNKYLQPCPDYVDGNLYIGGDGLSAGYLNDAVLNSEKYLTLPGTGERIYRTGDRGCYRRDGMIIFKGREAGDEQVKIHGHRIELAEIRASLLEYPQIDSAAALTVGTPPDELKISAAVSPKRKSGSMEAEIDAQELEMLNSAGKSHAGSIDENLLEIWTRKSELVVISDIYNVFRGYGIFKDLHKAHSFSELTQVMNIPEKLHKLTKRWLKVLAQEGILREQEETYMLVENQHNFDSSALWEDFYKTEEAFNYSREFLQYLKESSELLPQMIQGNENPLNLLFPKGDVKPAMAAYHDNKINSMHNGIAREEILYLCGKSNEKHPEKVFRILEVGAGVGGTSIDLIPALDGHNVEYHFTDLSTFFLNKAQENFGKYGWVKYGIFDINREFALQGYEAFSFDLILCANVLHNSTDIHHVMENLRNLLADNGSMIILEETRMSYMLLTSMEFKDGLTGFLDERGEDETFFSRGQWESILKRHNGEIVYQFPHKDSKLDLCGQTIYIARFGSEYEKLEKHHILQYLKDSLSSYMIPGNLVILPTMPLTENRKVDVKKIRAFLENSETNSSIGGDEKEMPETDLEKRIAEIWRRELKAASIGRDDNFYNVGGDSLLIAQVVGKTVEEIEEAKDWEWSALLTEMIQTPTVRELAMKIHKFQNEKDSFIDPSLIQIKNSSQPNEKSVAKVLFHAGTGTLSAYTALLSHIEKASGENESILGFSFGNEAEYVSMETQDTFKLLGKKYGRILKQLGYSNYILMGHCVGGLIALEAAEYLREYGLSVSDVTLISATIQMNKAMTAFGGMTDEAYDRALKSSLENELLLERTFSKLINADEYKAGYKTSEDTLERCIRYIVQEGDGEVTAEALCNLQGEFKEVAEEFRRLSVKPISERLNELYATIDRNDADLMEHERKMLNTLFHIFAQNFGCVASHLPKPYYGNVRIFSCEQQGASFYREFFGENFETWSPYIKGSFKYDIISGQHFDCIIEPNLKKNIDKILDFIPAQERELCHDAACGCHGTGE</sequence>
<dbReference type="SUPFAM" id="SSF53335">
    <property type="entry name" value="S-adenosyl-L-methionine-dependent methyltransferases"/>
    <property type="match status" value="1"/>
</dbReference>
<dbReference type="OrthoDB" id="9778383at2"/>
<dbReference type="Gene3D" id="3.40.50.12780">
    <property type="entry name" value="N-terminal domain of ligase-like"/>
    <property type="match status" value="1"/>
</dbReference>
<evidence type="ECO:0000256" key="2">
    <source>
        <dbReference type="ARBA" id="ARBA00004924"/>
    </source>
</evidence>
<dbReference type="PANTHER" id="PTHR45527">
    <property type="entry name" value="NONRIBOSOMAL PEPTIDE SYNTHETASE"/>
    <property type="match status" value="1"/>
</dbReference>
<dbReference type="SUPFAM" id="SSF56801">
    <property type="entry name" value="Acetyl-CoA synthetase-like"/>
    <property type="match status" value="1"/>
</dbReference>
<dbReference type="InterPro" id="IPR042099">
    <property type="entry name" value="ANL_N_sf"/>
</dbReference>
<dbReference type="InterPro" id="IPR029058">
    <property type="entry name" value="AB_hydrolase_fold"/>
</dbReference>
<dbReference type="GO" id="GO:0008610">
    <property type="term" value="P:lipid biosynthetic process"/>
    <property type="evidence" value="ECO:0007669"/>
    <property type="project" value="UniProtKB-ARBA"/>
</dbReference>
<dbReference type="InterPro" id="IPR036736">
    <property type="entry name" value="ACP-like_sf"/>
</dbReference>
<dbReference type="EC" id="6.3.2.-" evidence="5"/>